<dbReference type="SUPFAM" id="SSF52540">
    <property type="entry name" value="P-loop containing nucleoside triphosphate hydrolases"/>
    <property type="match status" value="1"/>
</dbReference>
<dbReference type="STRING" id="686832.A0A0C3CTD9"/>
<evidence type="ECO:0000313" key="2">
    <source>
        <dbReference type="EMBL" id="KIM47364.1"/>
    </source>
</evidence>
<proteinExistence type="predicted"/>
<dbReference type="Gene3D" id="3.40.50.300">
    <property type="entry name" value="P-loop containing nucleotide triphosphate hydrolases"/>
    <property type="match status" value="1"/>
</dbReference>
<dbReference type="OrthoDB" id="59699at2759"/>
<organism evidence="2 3">
    <name type="scientific">Hebeloma cylindrosporum</name>
    <dbReference type="NCBI Taxonomy" id="76867"/>
    <lineage>
        <taxon>Eukaryota</taxon>
        <taxon>Fungi</taxon>
        <taxon>Dikarya</taxon>
        <taxon>Basidiomycota</taxon>
        <taxon>Agaricomycotina</taxon>
        <taxon>Agaricomycetes</taxon>
        <taxon>Agaricomycetidae</taxon>
        <taxon>Agaricales</taxon>
        <taxon>Agaricineae</taxon>
        <taxon>Hymenogastraceae</taxon>
        <taxon>Hebeloma</taxon>
    </lineage>
</organism>
<dbReference type="Pfam" id="PF01926">
    <property type="entry name" value="MMR_HSR1"/>
    <property type="match status" value="1"/>
</dbReference>
<accession>A0A0C3CTD9</accession>
<dbReference type="EMBL" id="KN831770">
    <property type="protein sequence ID" value="KIM47364.1"/>
    <property type="molecule type" value="Genomic_DNA"/>
</dbReference>
<dbReference type="InterPro" id="IPR006073">
    <property type="entry name" value="GTP-bd"/>
</dbReference>
<gene>
    <name evidence="2" type="ORF">M413DRAFT_440798</name>
</gene>
<dbReference type="HOGENOM" id="CLU_023805_1_0_1"/>
<evidence type="ECO:0000313" key="3">
    <source>
        <dbReference type="Proteomes" id="UP000053424"/>
    </source>
</evidence>
<dbReference type="GO" id="GO:0005525">
    <property type="term" value="F:GTP binding"/>
    <property type="evidence" value="ECO:0007669"/>
    <property type="project" value="InterPro"/>
</dbReference>
<protein>
    <recommendedName>
        <fullName evidence="1">G domain-containing protein</fullName>
    </recommendedName>
</protein>
<name>A0A0C3CTD9_HEBCY</name>
<keyword evidence="3" id="KW-1185">Reference proteome</keyword>
<reference evidence="3" key="2">
    <citation type="submission" date="2015-01" db="EMBL/GenBank/DDBJ databases">
        <title>Evolutionary Origins and Diversification of the Mycorrhizal Mutualists.</title>
        <authorList>
            <consortium name="DOE Joint Genome Institute"/>
            <consortium name="Mycorrhizal Genomics Consortium"/>
            <person name="Kohler A."/>
            <person name="Kuo A."/>
            <person name="Nagy L.G."/>
            <person name="Floudas D."/>
            <person name="Copeland A."/>
            <person name="Barry K.W."/>
            <person name="Cichocki N."/>
            <person name="Veneault-Fourrey C."/>
            <person name="LaButti K."/>
            <person name="Lindquist E.A."/>
            <person name="Lipzen A."/>
            <person name="Lundell T."/>
            <person name="Morin E."/>
            <person name="Murat C."/>
            <person name="Riley R."/>
            <person name="Ohm R."/>
            <person name="Sun H."/>
            <person name="Tunlid A."/>
            <person name="Henrissat B."/>
            <person name="Grigoriev I.V."/>
            <person name="Hibbett D.S."/>
            <person name="Martin F."/>
        </authorList>
    </citation>
    <scope>NUCLEOTIDE SEQUENCE [LARGE SCALE GENOMIC DNA]</scope>
    <source>
        <strain evidence="3">h7</strain>
    </source>
</reference>
<feature type="domain" description="G" evidence="1">
    <location>
        <begin position="106"/>
        <end position="183"/>
    </location>
</feature>
<dbReference type="CDD" id="cd00882">
    <property type="entry name" value="Ras_like_GTPase"/>
    <property type="match status" value="1"/>
</dbReference>
<dbReference type="InterPro" id="IPR027417">
    <property type="entry name" value="P-loop_NTPase"/>
</dbReference>
<dbReference type="Proteomes" id="UP000053424">
    <property type="component" value="Unassembled WGS sequence"/>
</dbReference>
<reference evidence="2 3" key="1">
    <citation type="submission" date="2014-04" db="EMBL/GenBank/DDBJ databases">
        <authorList>
            <consortium name="DOE Joint Genome Institute"/>
            <person name="Kuo A."/>
            <person name="Gay G."/>
            <person name="Dore J."/>
            <person name="Kohler A."/>
            <person name="Nagy L.G."/>
            <person name="Floudas D."/>
            <person name="Copeland A."/>
            <person name="Barry K.W."/>
            <person name="Cichocki N."/>
            <person name="Veneault-Fourrey C."/>
            <person name="LaButti K."/>
            <person name="Lindquist E.A."/>
            <person name="Lipzen A."/>
            <person name="Lundell T."/>
            <person name="Morin E."/>
            <person name="Murat C."/>
            <person name="Sun H."/>
            <person name="Tunlid A."/>
            <person name="Henrissat B."/>
            <person name="Grigoriev I.V."/>
            <person name="Hibbett D.S."/>
            <person name="Martin F."/>
            <person name="Nordberg H.P."/>
            <person name="Cantor M.N."/>
            <person name="Hua S.X."/>
        </authorList>
    </citation>
    <scope>NUCLEOTIDE SEQUENCE [LARGE SCALE GENOMIC DNA]</scope>
    <source>
        <strain evidence="3">h7</strain>
    </source>
</reference>
<dbReference type="AlphaFoldDB" id="A0A0C3CTD9"/>
<sequence length="352" mass="39398">MAEQRLPQTAKDPRGFCNRFKSLKVFGRRSQSTPPSRSNSPPTIIAPLTVVASPSPLAVPPAVVAPSVNVVLPPTIAVPPAVDPAPAVSIGPEEAAKLRAKYTHFRILIIGRANAGKTTVLKRVCNTTEDPVYSKIDPTSQRGEHDVNVSFSFKSNPEFIFHDSPGFEAGGEEELQNVLSFIQKKAKAREVKDQIHAIWFCFAPDISRPLLELEQRFFNEQRGGNVPVVGIFTKFDDFITQVYDENKDEEKNREVACAILKERFEKPLMGYKFPPRAYVRFESIDEDEGNHQEQVGELMKQTAASINNLALKMLFITVQQNNLELCIYYVLNKTIFQKQTVTVVHLCLNIGE</sequence>
<evidence type="ECO:0000259" key="1">
    <source>
        <dbReference type="Pfam" id="PF01926"/>
    </source>
</evidence>